<feature type="compositionally biased region" description="Low complexity" evidence="1">
    <location>
        <begin position="554"/>
        <end position="563"/>
    </location>
</feature>
<dbReference type="Pfam" id="PF05133">
    <property type="entry name" value="SPP1_portal"/>
    <property type="match status" value="1"/>
</dbReference>
<feature type="compositionally biased region" description="Basic and acidic residues" evidence="1">
    <location>
        <begin position="539"/>
        <end position="553"/>
    </location>
</feature>
<gene>
    <name evidence="2" type="ORF">FC50_GL000944</name>
</gene>
<feature type="region of interest" description="Disordered" evidence="1">
    <location>
        <begin position="494"/>
        <end position="574"/>
    </location>
</feature>
<feature type="compositionally biased region" description="Gly residues" evidence="1">
    <location>
        <begin position="564"/>
        <end position="574"/>
    </location>
</feature>
<feature type="compositionally biased region" description="Basic and acidic residues" evidence="1">
    <location>
        <begin position="502"/>
        <end position="511"/>
    </location>
</feature>
<dbReference type="InterPro" id="IPR006428">
    <property type="entry name" value="Portal_SPP1-type"/>
</dbReference>
<dbReference type="OrthoDB" id="3189403at2"/>
<keyword evidence="3" id="KW-1185">Reference proteome</keyword>
<evidence type="ECO:0000256" key="1">
    <source>
        <dbReference type="SAM" id="MobiDB-lite"/>
    </source>
</evidence>
<dbReference type="Proteomes" id="UP000051922">
    <property type="component" value="Unassembled WGS sequence"/>
</dbReference>
<proteinExistence type="predicted"/>
<evidence type="ECO:0000313" key="3">
    <source>
        <dbReference type="Proteomes" id="UP000051922"/>
    </source>
</evidence>
<comment type="caution">
    <text evidence="2">The sequence shown here is derived from an EMBL/GenBank/DDBJ whole genome shotgun (WGS) entry which is preliminary data.</text>
</comment>
<dbReference type="InterPro" id="IPR021145">
    <property type="entry name" value="Portal_protein_SPP1_Gp6-like"/>
</dbReference>
<dbReference type="STRING" id="1423783.FC50_GL000944"/>
<reference evidence="2 3" key="1">
    <citation type="journal article" date="2015" name="Genome Announc.">
        <title>Expanding the biotechnology potential of lactobacilli through comparative genomics of 213 strains and associated genera.</title>
        <authorList>
            <person name="Sun Z."/>
            <person name="Harris H.M."/>
            <person name="McCann A."/>
            <person name="Guo C."/>
            <person name="Argimon S."/>
            <person name="Zhang W."/>
            <person name="Yang X."/>
            <person name="Jeffery I.B."/>
            <person name="Cooney J.C."/>
            <person name="Kagawa T.F."/>
            <person name="Liu W."/>
            <person name="Song Y."/>
            <person name="Salvetti E."/>
            <person name="Wrobel A."/>
            <person name="Rasinkangas P."/>
            <person name="Parkhill J."/>
            <person name="Rea M.C."/>
            <person name="O'Sullivan O."/>
            <person name="Ritari J."/>
            <person name="Douillard F.P."/>
            <person name="Paul Ross R."/>
            <person name="Yang R."/>
            <person name="Briner A.E."/>
            <person name="Felis G.E."/>
            <person name="de Vos W.M."/>
            <person name="Barrangou R."/>
            <person name="Klaenhammer T.R."/>
            <person name="Caufield P.W."/>
            <person name="Cui Y."/>
            <person name="Zhang H."/>
            <person name="O'Toole P.W."/>
        </authorList>
    </citation>
    <scope>NUCLEOTIDE SEQUENCE [LARGE SCALE GENOMIC DNA]</scope>
    <source>
        <strain evidence="2 3">DSM 15945</strain>
    </source>
</reference>
<protein>
    <submittedName>
        <fullName evidence="2">Prophage Lp1 protein 39</fullName>
    </submittedName>
</protein>
<accession>A0A0R1TZ73</accession>
<dbReference type="NCBIfam" id="TIGR01538">
    <property type="entry name" value="portal_SPP1"/>
    <property type="match status" value="1"/>
</dbReference>
<name>A0A0R1TZ73_9LACO</name>
<dbReference type="AlphaFoldDB" id="A0A0R1TZ73"/>
<dbReference type="PATRIC" id="fig|1423783.4.peg.977"/>
<dbReference type="RefSeq" id="WP_056956624.1">
    <property type="nucleotide sequence ID" value="NZ_AZFJ01000045.1"/>
</dbReference>
<sequence>MAETEDINAHLWSLPGSSPFQVTTPLRMLDGHRFSFYSNRQFKMPTDVYEHAASDPDALAAIATKFITEHYHEQVYRIVALERYYSGDNDIHYWFANKARNRADNRIASAITSYITNIRVGYTFGTPLKFTYNVDEDEGKNAGEDLTKALDAFNQRSDEPYHEKIMKKRLSVTGRAYEILYVRPDTNDPMVKPIDPSNAFVVYDATIEQHSLFAVYYYPVRFDGDDTWYVTIYTDENTYYYKPMSSPTSELVFDHAEPHYFDAVPITEYINNDERMGDWERELDAIDAYDRSISEMANNQEDFSNSVLVLTGDVDTPTHKDANGNVVKDQPSIDRHSLIMWLKPRIVGGGLSGQGTTVITPTAQYLTKSLPANDWKIYTDALMESFHKYTNTPDVNDQNFASNASGVAMSYKLWGSDQERAIQESLYQRGLMRRIRLLTAYWQKVGAVPATDDPNHITPKFTANLPKNDAETITTLTGLSNTGDFSKETIREMATGVTGVKPAEEANRVREEQDEDPTISFASPFDAQPGQGVAVQQDSKPDDQQPDDAKPADDAGQVPSGGKKPVGGDGNGEA</sequence>
<dbReference type="EMBL" id="AZFJ01000045">
    <property type="protein sequence ID" value="KRL86422.1"/>
    <property type="molecule type" value="Genomic_DNA"/>
</dbReference>
<organism evidence="2 3">
    <name type="scientific">Lacticaseibacillus pantheris DSM 15945 = JCM 12539 = NBRC 106106</name>
    <dbReference type="NCBI Taxonomy" id="1423783"/>
    <lineage>
        <taxon>Bacteria</taxon>
        <taxon>Bacillati</taxon>
        <taxon>Bacillota</taxon>
        <taxon>Bacilli</taxon>
        <taxon>Lactobacillales</taxon>
        <taxon>Lactobacillaceae</taxon>
        <taxon>Lacticaseibacillus</taxon>
    </lineage>
</organism>
<evidence type="ECO:0000313" key="2">
    <source>
        <dbReference type="EMBL" id="KRL86422.1"/>
    </source>
</evidence>